<keyword evidence="4" id="KW-1185">Reference proteome</keyword>
<dbReference type="VEuPathDB" id="ToxoDB:BESB_043560"/>
<keyword evidence="1" id="KW-1133">Transmembrane helix</keyword>
<evidence type="ECO:0000256" key="1">
    <source>
        <dbReference type="SAM" id="Phobius"/>
    </source>
</evidence>
<evidence type="ECO:0000313" key="3">
    <source>
        <dbReference type="EMBL" id="PFH36164.1"/>
    </source>
</evidence>
<evidence type="ECO:0000313" key="4">
    <source>
        <dbReference type="Proteomes" id="UP000224006"/>
    </source>
</evidence>
<organism evidence="3 4">
    <name type="scientific">Besnoitia besnoiti</name>
    <name type="common">Apicomplexan protozoan</name>
    <dbReference type="NCBI Taxonomy" id="94643"/>
    <lineage>
        <taxon>Eukaryota</taxon>
        <taxon>Sar</taxon>
        <taxon>Alveolata</taxon>
        <taxon>Apicomplexa</taxon>
        <taxon>Conoidasida</taxon>
        <taxon>Coccidia</taxon>
        <taxon>Eucoccidiorida</taxon>
        <taxon>Eimeriorina</taxon>
        <taxon>Sarcocystidae</taxon>
        <taxon>Besnoitia</taxon>
    </lineage>
</organism>
<accession>A0A2A9MG67</accession>
<feature type="transmembrane region" description="Helical" evidence="1">
    <location>
        <begin position="20"/>
        <end position="42"/>
    </location>
</feature>
<evidence type="ECO:0000259" key="2">
    <source>
        <dbReference type="Pfam" id="PF04092"/>
    </source>
</evidence>
<reference evidence="3 4" key="1">
    <citation type="submission" date="2017-09" db="EMBL/GenBank/DDBJ databases">
        <title>Genome sequencing of Besnoitia besnoiti strain Bb-Ger1.</title>
        <authorList>
            <person name="Schares G."/>
            <person name="Venepally P."/>
            <person name="Lorenzi H.A."/>
        </authorList>
    </citation>
    <scope>NUCLEOTIDE SEQUENCE [LARGE SCALE GENOMIC DNA]</scope>
    <source>
        <strain evidence="3 4">Bb-Ger1</strain>
    </source>
</reference>
<name>A0A2A9MG67_BESBE</name>
<dbReference type="AlphaFoldDB" id="A0A2A9MG67"/>
<comment type="caution">
    <text evidence="3">The sequence shown here is derived from an EMBL/GenBank/DDBJ whole genome shotgun (WGS) entry which is preliminary data.</text>
</comment>
<feature type="domain" description="SRS" evidence="2">
    <location>
        <begin position="204"/>
        <end position="338"/>
    </location>
</feature>
<dbReference type="GeneID" id="40309286"/>
<dbReference type="RefSeq" id="XP_029220173.1">
    <property type="nucleotide sequence ID" value="XM_029362807.1"/>
</dbReference>
<dbReference type="Gene3D" id="2.60.40.1320">
    <property type="entry name" value="SRS domain"/>
    <property type="match status" value="2"/>
</dbReference>
<dbReference type="EMBL" id="NWUJ01000003">
    <property type="protein sequence ID" value="PFH36164.1"/>
    <property type="molecule type" value="Genomic_DNA"/>
</dbReference>
<dbReference type="GO" id="GO:0016020">
    <property type="term" value="C:membrane"/>
    <property type="evidence" value="ECO:0007669"/>
    <property type="project" value="InterPro"/>
</dbReference>
<dbReference type="Proteomes" id="UP000224006">
    <property type="component" value="Chromosome III"/>
</dbReference>
<dbReference type="InterPro" id="IPR028352">
    <property type="entry name" value="Surface_antig_SAG1"/>
</dbReference>
<dbReference type="InterPro" id="IPR036755">
    <property type="entry name" value="SRS_dom_sf"/>
</dbReference>
<feature type="domain" description="SRS" evidence="2">
    <location>
        <begin position="57"/>
        <end position="194"/>
    </location>
</feature>
<dbReference type="Pfam" id="PF04092">
    <property type="entry name" value="SAG"/>
    <property type="match status" value="2"/>
</dbReference>
<gene>
    <name evidence="3" type="ORF">BESB_043560</name>
</gene>
<keyword evidence="1" id="KW-0472">Membrane</keyword>
<sequence>MAKKGRWSHRRRAFGVKSRLLVVVCVGGMALLSTVQIAYGLVHRNLKSTEASPMQPQVATCSLISDSNQGEPSPPSVQLSKDKLSAELQCTGQGNQVVPQTTTSVCKAVRDDLTVSECAKGNGNVITLSELLESDSSLEWTLHSLSADSTEKGQGWSLELQESHLPFSDKTFFVGCKKQPGDEDKSACKLIVSVKARASSAEKNVVTCAFGRDSNSDGPLNVELTKENNTLEMVCGKEGSFRPESYQTTFCQDADMKTCSTSYSEILPKFDRSWWAGGDKKTNKAKLTIPPTDFPAENHSFYVGCSAEKAAPETEEHVEARSDEPASRVSPCRVLVTVKAGGSFSFAQSRLQAAAAASGAAVVTAFLSGCL</sequence>
<dbReference type="SUPFAM" id="SSF74877">
    <property type="entry name" value="Major surface antigen p30, SAG1"/>
    <property type="match status" value="2"/>
</dbReference>
<dbReference type="PRINTS" id="PR01801">
    <property type="entry name" value="SURFCEANTIGN"/>
</dbReference>
<dbReference type="KEGG" id="bbes:BESB_043560"/>
<protein>
    <submittedName>
        <fullName evidence="3">SAG-related sequence SRS16A</fullName>
    </submittedName>
</protein>
<dbReference type="InterPro" id="IPR007226">
    <property type="entry name" value="SRS_dom"/>
</dbReference>
<keyword evidence="1" id="KW-0812">Transmembrane</keyword>
<proteinExistence type="predicted"/>